<gene>
    <name evidence="1" type="ORF">J2S14_003095</name>
</gene>
<evidence type="ECO:0000313" key="2">
    <source>
        <dbReference type="Proteomes" id="UP001232343"/>
    </source>
</evidence>
<organism evidence="1 2">
    <name type="scientific">Lederbergia wuyishanensis</name>
    <dbReference type="NCBI Taxonomy" id="1347903"/>
    <lineage>
        <taxon>Bacteria</taxon>
        <taxon>Bacillati</taxon>
        <taxon>Bacillota</taxon>
        <taxon>Bacilli</taxon>
        <taxon>Bacillales</taxon>
        <taxon>Bacillaceae</taxon>
        <taxon>Lederbergia</taxon>
    </lineage>
</organism>
<dbReference type="EMBL" id="JAUSUO010000008">
    <property type="protein sequence ID" value="MDQ0344254.1"/>
    <property type="molecule type" value="Genomic_DNA"/>
</dbReference>
<reference evidence="1 2" key="1">
    <citation type="submission" date="2023-07" db="EMBL/GenBank/DDBJ databases">
        <title>Genomic Encyclopedia of Type Strains, Phase IV (KMG-IV): sequencing the most valuable type-strain genomes for metagenomic binning, comparative biology and taxonomic classification.</title>
        <authorList>
            <person name="Goeker M."/>
        </authorList>
    </citation>
    <scope>NUCLEOTIDE SEQUENCE [LARGE SCALE GENOMIC DNA]</scope>
    <source>
        <strain evidence="1 2">DSM 27848</strain>
    </source>
</reference>
<dbReference type="RefSeq" id="WP_244682523.1">
    <property type="nucleotide sequence ID" value="NZ_JALIRM010000011.1"/>
</dbReference>
<protein>
    <submittedName>
        <fullName evidence="1">Uncharacterized protein</fullName>
    </submittedName>
</protein>
<proteinExistence type="predicted"/>
<name>A0ABU0D773_9BACI</name>
<evidence type="ECO:0000313" key="1">
    <source>
        <dbReference type="EMBL" id="MDQ0344254.1"/>
    </source>
</evidence>
<accession>A0ABU0D773</accession>
<dbReference type="Proteomes" id="UP001232343">
    <property type="component" value="Unassembled WGS sequence"/>
</dbReference>
<sequence length="60" mass="6959">MIKRLIDQLIITIGQYDRFGEQQYVRQFDMLLSKLEKATGLDRQGAIKFLEKEVKGENAA</sequence>
<comment type="caution">
    <text evidence="1">The sequence shown here is derived from an EMBL/GenBank/DDBJ whole genome shotgun (WGS) entry which is preliminary data.</text>
</comment>
<keyword evidence="2" id="KW-1185">Reference proteome</keyword>